<dbReference type="HOGENOM" id="CLU_839874_0_0_1"/>
<gene>
    <name evidence="3" type="ORF">UCRPA7_6787</name>
</gene>
<dbReference type="GO" id="GO:0004674">
    <property type="term" value="F:protein serine/threonine kinase activity"/>
    <property type="evidence" value="ECO:0007669"/>
    <property type="project" value="TreeGrafter"/>
</dbReference>
<dbReference type="PANTHER" id="PTHR24359:SF1">
    <property type="entry name" value="INHIBITOR OF NUCLEAR FACTOR KAPPA-B KINASE EPSILON SUBUNIT HOMOLOG 1-RELATED"/>
    <property type="match status" value="1"/>
</dbReference>
<dbReference type="InterPro" id="IPR000719">
    <property type="entry name" value="Prot_kinase_dom"/>
</dbReference>
<name>R8BEH8_PHAM7</name>
<dbReference type="KEGG" id="tmn:UCRPA7_6787"/>
<dbReference type="GO" id="GO:0005524">
    <property type="term" value="F:ATP binding"/>
    <property type="evidence" value="ECO:0007669"/>
    <property type="project" value="InterPro"/>
</dbReference>
<feature type="domain" description="Protein kinase" evidence="2">
    <location>
        <begin position="62"/>
        <end position="331"/>
    </location>
</feature>
<dbReference type="RefSeq" id="XP_007917514.1">
    <property type="nucleotide sequence ID" value="XM_007919323.1"/>
</dbReference>
<proteinExistence type="predicted"/>
<dbReference type="OrthoDB" id="5986190at2759"/>
<evidence type="ECO:0000313" key="3">
    <source>
        <dbReference type="EMBL" id="EON97714.1"/>
    </source>
</evidence>
<evidence type="ECO:0000259" key="2">
    <source>
        <dbReference type="PROSITE" id="PS50011"/>
    </source>
</evidence>
<dbReference type="SMART" id="SM00220">
    <property type="entry name" value="S_TKc"/>
    <property type="match status" value="1"/>
</dbReference>
<dbReference type="GeneID" id="19327479"/>
<feature type="region of interest" description="Disordered" evidence="1">
    <location>
        <begin position="276"/>
        <end position="308"/>
    </location>
</feature>
<reference evidence="4" key="1">
    <citation type="journal article" date="2013" name="Genome Announc.">
        <title>Draft genome sequence of the ascomycete Phaeoacremonium aleophilum strain UCR-PA7, a causal agent of the esca disease complex in grapevines.</title>
        <authorList>
            <person name="Blanco-Ulate B."/>
            <person name="Rolshausen P."/>
            <person name="Cantu D."/>
        </authorList>
    </citation>
    <scope>NUCLEOTIDE SEQUENCE [LARGE SCALE GENOMIC DNA]</scope>
    <source>
        <strain evidence="4">UCR-PA7</strain>
    </source>
</reference>
<evidence type="ECO:0000313" key="4">
    <source>
        <dbReference type="Proteomes" id="UP000014074"/>
    </source>
</evidence>
<protein>
    <submittedName>
        <fullName evidence="3">Putative ankyrin repeat protein</fullName>
    </submittedName>
</protein>
<dbReference type="InterPro" id="IPR011009">
    <property type="entry name" value="Kinase-like_dom_sf"/>
</dbReference>
<dbReference type="InterPro" id="IPR008271">
    <property type="entry name" value="Ser/Thr_kinase_AS"/>
</dbReference>
<dbReference type="SUPFAM" id="SSF56112">
    <property type="entry name" value="Protein kinase-like (PK-like)"/>
    <property type="match status" value="1"/>
</dbReference>
<dbReference type="eggNOG" id="KOG4177">
    <property type="taxonomic scope" value="Eukaryota"/>
</dbReference>
<accession>R8BEH8</accession>
<dbReference type="PROSITE" id="PS50011">
    <property type="entry name" value="PROTEIN_KINASE_DOM"/>
    <property type="match status" value="1"/>
</dbReference>
<dbReference type="EMBL" id="KB933264">
    <property type="protein sequence ID" value="EON97714.1"/>
    <property type="molecule type" value="Genomic_DNA"/>
</dbReference>
<dbReference type="Pfam" id="PF00069">
    <property type="entry name" value="Pkinase"/>
    <property type="match status" value="1"/>
</dbReference>
<evidence type="ECO:0000256" key="1">
    <source>
        <dbReference type="SAM" id="MobiDB-lite"/>
    </source>
</evidence>
<organism evidence="3 4">
    <name type="scientific">Phaeoacremonium minimum (strain UCR-PA7)</name>
    <name type="common">Esca disease fungus</name>
    <name type="synonym">Togninia minima</name>
    <dbReference type="NCBI Taxonomy" id="1286976"/>
    <lineage>
        <taxon>Eukaryota</taxon>
        <taxon>Fungi</taxon>
        <taxon>Dikarya</taxon>
        <taxon>Ascomycota</taxon>
        <taxon>Pezizomycotina</taxon>
        <taxon>Sordariomycetes</taxon>
        <taxon>Sordariomycetidae</taxon>
        <taxon>Togniniales</taxon>
        <taxon>Togniniaceae</taxon>
        <taxon>Phaeoacremonium</taxon>
    </lineage>
</organism>
<dbReference type="PANTHER" id="PTHR24359">
    <property type="entry name" value="SERINE/THREONINE-PROTEIN KINASE SBK1"/>
    <property type="match status" value="1"/>
</dbReference>
<dbReference type="AlphaFoldDB" id="R8BEH8"/>
<dbReference type="Gene3D" id="1.10.510.10">
    <property type="entry name" value="Transferase(Phosphotransferase) domain 1"/>
    <property type="match status" value="1"/>
</dbReference>
<dbReference type="PROSITE" id="PS00108">
    <property type="entry name" value="PROTEIN_KINASE_ST"/>
    <property type="match status" value="1"/>
</dbReference>
<dbReference type="Proteomes" id="UP000014074">
    <property type="component" value="Unassembled WGS sequence"/>
</dbReference>
<feature type="compositionally biased region" description="Polar residues" evidence="1">
    <location>
        <begin position="276"/>
        <end position="287"/>
    </location>
</feature>
<sequence>MDFAELQALSRLPASREDLIDLFGNVVAADKFFSIQGCFCVIVLRKGEEVCISDASTRRLPYLEEQPLNKGAYGKVSRVVVAKGHFFDPKPVTEGFEYNVRDLEMARKDYEINNKNFPRAGQEEREIMDKILGGSLRSGRCENIVDNWGSLEIAPDTYSLFMPKAICDLRAYMTEHHALPPATSGAKAEFIACAAGLASGLAFLHGGMKTQEFEDMVCYHMDLKPDNVLIFHEGGRYVWKLSDFGMARVKIRRRGPGGYERERDFNSWFRRRWHQQQPADPSLSATVNRRAEGTYQPPESVSQERKMTTKSDVWSLGEDVARWARKWTFGN</sequence>
<keyword evidence="4" id="KW-1185">Reference proteome</keyword>